<dbReference type="Proteomes" id="UP000030649">
    <property type="component" value="Unassembled WGS sequence"/>
</dbReference>
<evidence type="ECO:0000313" key="2">
    <source>
        <dbReference type="Proteomes" id="UP000030649"/>
    </source>
</evidence>
<dbReference type="EMBL" id="KE356560">
    <property type="protein sequence ID" value="ERG91334.1"/>
    <property type="molecule type" value="Genomic_DNA"/>
</dbReference>
<reference evidence="1 2" key="1">
    <citation type="journal article" date="2013" name="PLoS ONE">
        <title>Assembly-driven community genomics of a hypersaline microbial ecosystem.</title>
        <authorList>
            <person name="Podell S."/>
            <person name="Ugalde J.A."/>
            <person name="Narasingarao P."/>
            <person name="Banfield J.F."/>
            <person name="Heidelberg K.B."/>
            <person name="Allen E.E."/>
        </authorList>
    </citation>
    <scope>NUCLEOTIDE SEQUENCE [LARGE SCALE GENOMIC DNA]</scope>
    <source>
        <strain evidence="2">J07HQW1</strain>
    </source>
</reference>
<protein>
    <submittedName>
        <fullName evidence="1">Uncharacterized protein</fullName>
    </submittedName>
</protein>
<dbReference type="STRING" id="1238424.J07HQW1_01368"/>
<dbReference type="AlphaFoldDB" id="U1MNC6"/>
<proteinExistence type="predicted"/>
<accession>U1MNC6</accession>
<sequence>MTCRSLESLRPLWESIHTHAHRVANPSIMSLFSGLMNNKPLNQRLEAPLSPRYYFMYSAEIKIYDRISSLGFAPVGYDAGSF</sequence>
<organism evidence="1 2">
    <name type="scientific">Haloquadratum walsbyi J07HQW1</name>
    <dbReference type="NCBI Taxonomy" id="1238424"/>
    <lineage>
        <taxon>Archaea</taxon>
        <taxon>Methanobacteriati</taxon>
        <taxon>Methanobacteriota</taxon>
        <taxon>Stenosarchaea group</taxon>
        <taxon>Halobacteria</taxon>
        <taxon>Halobacteriales</taxon>
        <taxon>Haloferacaceae</taxon>
        <taxon>Haloquadratum</taxon>
    </lineage>
</organism>
<gene>
    <name evidence="1" type="ORF">J07HQW1_01368</name>
</gene>
<dbReference type="HOGENOM" id="CLU_2550168_0_0_2"/>
<name>U1MNC6_9EURY</name>
<evidence type="ECO:0000313" key="1">
    <source>
        <dbReference type="EMBL" id="ERG91334.1"/>
    </source>
</evidence>